<dbReference type="InterPro" id="IPR053781">
    <property type="entry name" value="F-box_AtFBL13-like"/>
</dbReference>
<accession>A0A396IR30</accession>
<evidence type="ECO:0000259" key="1">
    <source>
        <dbReference type="Pfam" id="PF00646"/>
    </source>
</evidence>
<dbReference type="InterPro" id="IPR036047">
    <property type="entry name" value="F-box-like_dom_sf"/>
</dbReference>
<reference evidence="2" key="1">
    <citation type="journal article" date="2018" name="Nat. Plants">
        <title>Whole-genome landscape of Medicago truncatula symbiotic genes.</title>
        <authorList>
            <person name="Pecrix Y."/>
            <person name="Gamas P."/>
            <person name="Carrere S."/>
        </authorList>
    </citation>
    <scope>NUCLEOTIDE SEQUENCE</scope>
    <source>
        <tissue evidence="2">Leaves</tissue>
    </source>
</reference>
<dbReference type="Proteomes" id="UP000265566">
    <property type="component" value="Chromosome 3"/>
</dbReference>
<dbReference type="EMBL" id="PSQE01000003">
    <property type="protein sequence ID" value="RHN67191.1"/>
    <property type="molecule type" value="Genomic_DNA"/>
</dbReference>
<sequence length="361" mass="42160">MSLHEDIMEKEPKINRVMHNETEVDIISTMHDCIILHIMDFLITKEAVQTCILSKRWKDLWKHLPTLNVSHVHFKRADFFKKFLNKVLKHREKSSAKILNKVLKHRKKYNAKILNKVLKHGEKSSALCNIEVEHQGYVPSKLLSKMINCAVKHEVEKFKVGTYLRDKESNTLLFRSIFSLHSLKCLDLSFYTYGWEVKLPETIDLPELANCCLRHVTFTLANDKDYAMPFLKCKKLSTLVVDDCKVSGDDKILVISGDILSSLTIMYQHSRVQISAPYVRSFSFKGAFKGYINHHQVFEHNMDFIENASITVLWYLPNPKLVEIFINMLKRISNVRSLKLYWNSLEVLKLVCSYVLSNLYY</sequence>
<evidence type="ECO:0000313" key="2">
    <source>
        <dbReference type="EMBL" id="RHN67191.1"/>
    </source>
</evidence>
<dbReference type="Gene3D" id="1.20.1280.50">
    <property type="match status" value="1"/>
</dbReference>
<dbReference type="PANTHER" id="PTHR34223">
    <property type="entry name" value="OS11G0201299 PROTEIN"/>
    <property type="match status" value="1"/>
</dbReference>
<proteinExistence type="predicted"/>
<protein>
    <submittedName>
        <fullName evidence="2">Putative F-box domain, leucine-rich repeat domain, L domain-containing protein</fullName>
    </submittedName>
</protein>
<dbReference type="PANTHER" id="PTHR34223:SF51">
    <property type="entry name" value="OS06G0556300 PROTEIN"/>
    <property type="match status" value="1"/>
</dbReference>
<dbReference type="AlphaFoldDB" id="A0A396IR30"/>
<dbReference type="InterPro" id="IPR053197">
    <property type="entry name" value="F-box_SCFL_complex_component"/>
</dbReference>
<dbReference type="Pfam" id="PF00646">
    <property type="entry name" value="F-box"/>
    <property type="match status" value="1"/>
</dbReference>
<dbReference type="CDD" id="cd22160">
    <property type="entry name" value="F-box_AtFBL13-like"/>
    <property type="match status" value="1"/>
</dbReference>
<feature type="domain" description="F-box" evidence="1">
    <location>
        <begin position="28"/>
        <end position="65"/>
    </location>
</feature>
<gene>
    <name evidence="2" type="ORF">MtrunA17_Chr3g0100081</name>
</gene>
<name>A0A396IR30_MEDTR</name>
<dbReference type="Gramene" id="rna15349">
    <property type="protein sequence ID" value="RHN67191.1"/>
    <property type="gene ID" value="gene15349"/>
</dbReference>
<dbReference type="SUPFAM" id="SSF81383">
    <property type="entry name" value="F-box domain"/>
    <property type="match status" value="1"/>
</dbReference>
<dbReference type="InterPro" id="IPR001810">
    <property type="entry name" value="F-box_dom"/>
</dbReference>
<dbReference type="SUPFAM" id="SSF52047">
    <property type="entry name" value="RNI-like"/>
    <property type="match status" value="1"/>
</dbReference>
<comment type="caution">
    <text evidence="2">The sequence shown here is derived from an EMBL/GenBank/DDBJ whole genome shotgun (WGS) entry which is preliminary data.</text>
</comment>
<organism evidence="2">
    <name type="scientific">Medicago truncatula</name>
    <name type="common">Barrel medic</name>
    <name type="synonym">Medicago tribuloides</name>
    <dbReference type="NCBI Taxonomy" id="3880"/>
    <lineage>
        <taxon>Eukaryota</taxon>
        <taxon>Viridiplantae</taxon>
        <taxon>Streptophyta</taxon>
        <taxon>Embryophyta</taxon>
        <taxon>Tracheophyta</taxon>
        <taxon>Spermatophyta</taxon>
        <taxon>Magnoliopsida</taxon>
        <taxon>eudicotyledons</taxon>
        <taxon>Gunneridae</taxon>
        <taxon>Pentapetalae</taxon>
        <taxon>rosids</taxon>
        <taxon>fabids</taxon>
        <taxon>Fabales</taxon>
        <taxon>Fabaceae</taxon>
        <taxon>Papilionoideae</taxon>
        <taxon>50 kb inversion clade</taxon>
        <taxon>NPAAA clade</taxon>
        <taxon>Hologalegina</taxon>
        <taxon>IRL clade</taxon>
        <taxon>Trifolieae</taxon>
        <taxon>Medicago</taxon>
    </lineage>
</organism>